<feature type="transmembrane region" description="Helical" evidence="6">
    <location>
        <begin position="6"/>
        <end position="24"/>
    </location>
</feature>
<feature type="transmembrane region" description="Helical" evidence="6">
    <location>
        <begin position="68"/>
        <end position="87"/>
    </location>
</feature>
<dbReference type="PANTHER" id="PTHR30086">
    <property type="entry name" value="ARGININE EXPORTER PROTEIN ARGO"/>
    <property type="match status" value="1"/>
</dbReference>
<keyword evidence="4 6" id="KW-1133">Transmembrane helix</keyword>
<dbReference type="AlphaFoldDB" id="A0A7W4UNG7"/>
<dbReference type="GO" id="GO:0015171">
    <property type="term" value="F:amino acid transmembrane transporter activity"/>
    <property type="evidence" value="ECO:0007669"/>
    <property type="project" value="TreeGrafter"/>
</dbReference>
<evidence type="ECO:0000256" key="1">
    <source>
        <dbReference type="ARBA" id="ARBA00004651"/>
    </source>
</evidence>
<dbReference type="EMBL" id="JACHWJ010000002">
    <property type="protein sequence ID" value="MBB2957669.1"/>
    <property type="molecule type" value="Genomic_DNA"/>
</dbReference>
<evidence type="ECO:0000256" key="3">
    <source>
        <dbReference type="ARBA" id="ARBA00022692"/>
    </source>
</evidence>
<evidence type="ECO:0000256" key="6">
    <source>
        <dbReference type="SAM" id="Phobius"/>
    </source>
</evidence>
<evidence type="ECO:0000256" key="5">
    <source>
        <dbReference type="ARBA" id="ARBA00023136"/>
    </source>
</evidence>
<keyword evidence="2" id="KW-1003">Cell membrane</keyword>
<comment type="subcellular location">
    <subcellularLocation>
        <location evidence="1">Cell membrane</location>
        <topology evidence="1">Multi-pass membrane protein</topology>
    </subcellularLocation>
</comment>
<gene>
    <name evidence="7" type="ORF">FHX72_001806</name>
</gene>
<keyword evidence="5 6" id="KW-0472">Membrane</keyword>
<feature type="transmembrane region" description="Helical" evidence="6">
    <location>
        <begin position="142"/>
        <end position="164"/>
    </location>
</feature>
<protein>
    <submittedName>
        <fullName evidence="7">Threonine/homoserine/homoserine lactone efflux protein</fullName>
    </submittedName>
</protein>
<feature type="transmembrane region" description="Helical" evidence="6">
    <location>
        <begin position="110"/>
        <end position="136"/>
    </location>
</feature>
<feature type="transmembrane region" description="Helical" evidence="6">
    <location>
        <begin position="36"/>
        <end position="62"/>
    </location>
</feature>
<accession>A0A7W4UNG7</accession>
<keyword evidence="3 6" id="KW-0812">Transmembrane</keyword>
<evidence type="ECO:0000313" key="7">
    <source>
        <dbReference type="EMBL" id="MBB2957669.1"/>
    </source>
</evidence>
<evidence type="ECO:0000256" key="2">
    <source>
        <dbReference type="ARBA" id="ARBA00022475"/>
    </source>
</evidence>
<reference evidence="7 8" key="1">
    <citation type="submission" date="2020-08" db="EMBL/GenBank/DDBJ databases">
        <title>Sequencing the genomes of 1000 actinobacteria strains.</title>
        <authorList>
            <person name="Klenk H.-P."/>
        </authorList>
    </citation>
    <scope>NUCLEOTIDE SEQUENCE [LARGE SCALE GENOMIC DNA]</scope>
    <source>
        <strain evidence="7 8">DSM 20419</strain>
    </source>
</reference>
<dbReference type="InterPro" id="IPR001123">
    <property type="entry name" value="LeuE-type"/>
</dbReference>
<dbReference type="RefSeq" id="WP_221186850.1">
    <property type="nucleotide sequence ID" value="NZ_JACHWJ010000002.1"/>
</dbReference>
<keyword evidence="8" id="KW-1185">Reference proteome</keyword>
<comment type="caution">
    <text evidence="7">The sequence shown here is derived from an EMBL/GenBank/DDBJ whole genome shotgun (WGS) entry which is preliminary data.</text>
</comment>
<dbReference type="Pfam" id="PF01810">
    <property type="entry name" value="LysE"/>
    <property type="match status" value="1"/>
</dbReference>
<proteinExistence type="predicted"/>
<evidence type="ECO:0000256" key="4">
    <source>
        <dbReference type="ARBA" id="ARBA00022989"/>
    </source>
</evidence>
<organism evidence="7 8">
    <name type="scientific">Pseudoclavibacter helvolus</name>
    <dbReference type="NCBI Taxonomy" id="255205"/>
    <lineage>
        <taxon>Bacteria</taxon>
        <taxon>Bacillati</taxon>
        <taxon>Actinomycetota</taxon>
        <taxon>Actinomycetes</taxon>
        <taxon>Micrococcales</taxon>
        <taxon>Microbacteriaceae</taxon>
        <taxon>Pseudoclavibacter</taxon>
    </lineage>
</organism>
<dbReference type="GO" id="GO:0005886">
    <property type="term" value="C:plasma membrane"/>
    <property type="evidence" value="ECO:0007669"/>
    <property type="project" value="UniProtKB-SubCell"/>
</dbReference>
<evidence type="ECO:0000313" key="8">
    <source>
        <dbReference type="Proteomes" id="UP000545286"/>
    </source>
</evidence>
<dbReference type="PANTHER" id="PTHR30086:SF17">
    <property type="entry name" value="LYSE FAMILY TRANSLOCATOR"/>
    <property type="match status" value="1"/>
</dbReference>
<dbReference type="Proteomes" id="UP000545286">
    <property type="component" value="Unassembled WGS sequence"/>
</dbReference>
<sequence>MDQFLGVAVAHFLALLIPGVDFFLIARSAMANGWKVAGGVCVGIALANGLLIGATFTGIALISQPEVLLVLQGAGGVFLIYIGWVFLRSRAPTALPAAERAAQAAWARNLLLGLASGLLNPKNVLFYVSLAAALASAQPSTLLLYGAWMVTVVLAWDLFVAIMIGSKR</sequence>
<name>A0A7W4UNG7_9MICO</name>